<evidence type="ECO:0000313" key="4">
    <source>
        <dbReference type="Proteomes" id="UP000304148"/>
    </source>
</evidence>
<evidence type="ECO:0000256" key="1">
    <source>
        <dbReference type="SAM" id="Coils"/>
    </source>
</evidence>
<dbReference type="EMBL" id="JAMDLY010000014">
    <property type="protein sequence ID" value="MCY9530843.1"/>
    <property type="molecule type" value="Genomic_DNA"/>
</dbReference>
<organism evidence="3 4">
    <name type="scientific">Paenibacillus alvei</name>
    <name type="common">Bacillus alvei</name>
    <dbReference type="NCBI Taxonomy" id="44250"/>
    <lineage>
        <taxon>Bacteria</taxon>
        <taxon>Bacillati</taxon>
        <taxon>Bacillota</taxon>
        <taxon>Bacilli</taxon>
        <taxon>Bacillales</taxon>
        <taxon>Paenibacillaceae</taxon>
        <taxon>Paenibacillus</taxon>
    </lineage>
</organism>
<reference evidence="3" key="1">
    <citation type="submission" date="2018-08" db="EMBL/GenBank/DDBJ databases">
        <authorList>
            <person name="Ferrada E.E."/>
            <person name="Latorre B.A."/>
        </authorList>
    </citation>
    <scope>NUCLEOTIDE SEQUENCE</scope>
    <source>
        <strain evidence="3">Paenibacillus B-LR1</strain>
    </source>
</reference>
<gene>
    <name evidence="2" type="ORF">M5X04_16160</name>
    <name evidence="3" type="ORF">PBLR_10858</name>
</gene>
<evidence type="ECO:0000313" key="2">
    <source>
        <dbReference type="EMBL" id="MCY9530843.1"/>
    </source>
</evidence>
<reference evidence="4" key="2">
    <citation type="submission" date="2018-08" db="EMBL/GenBank/DDBJ databases">
        <authorList>
            <person name="Chevrot R."/>
        </authorList>
    </citation>
    <scope>NUCLEOTIDE SEQUENCE [LARGE SCALE GENOMIC DNA]</scope>
</reference>
<accession>A0A383R7Y2</accession>
<dbReference type="RefSeq" id="WP_021256887.1">
    <property type="nucleotide sequence ID" value="NZ_JAMDLY010000014.1"/>
</dbReference>
<evidence type="ECO:0000313" key="5">
    <source>
        <dbReference type="Proteomes" id="UP001527090"/>
    </source>
</evidence>
<dbReference type="Proteomes" id="UP000304148">
    <property type="component" value="Chromosome"/>
</dbReference>
<dbReference type="AlphaFoldDB" id="A0A383R7Y2"/>
<keyword evidence="5" id="KW-1185">Reference proteome</keyword>
<name>A0A383R7Y2_PAEAL</name>
<dbReference type="Proteomes" id="UP001527090">
    <property type="component" value="Unassembled WGS sequence"/>
</dbReference>
<sequence length="117" mass="13688">MIENEKIKRYYKLKQQQKEIEDELSALRNDIIQYCEEQGESEIDVGNLHVKLVQQQYRQYDDAKLYAALPDPEVWRLLSKPDTAKIKSLIQLGVISDESISDTYSVHPKVLLHVDKK</sequence>
<feature type="coiled-coil region" evidence="1">
    <location>
        <begin position="10"/>
        <end position="37"/>
    </location>
</feature>
<reference evidence="2 5" key="3">
    <citation type="submission" date="2022-05" db="EMBL/GenBank/DDBJ databases">
        <title>Genome Sequencing of Bee-Associated Microbes.</title>
        <authorList>
            <person name="Dunlap C."/>
        </authorList>
    </citation>
    <scope>NUCLEOTIDE SEQUENCE [LARGE SCALE GENOMIC DNA]</scope>
    <source>
        <strain evidence="2 5">NRRL NRS-750</strain>
    </source>
</reference>
<keyword evidence="1" id="KW-0175">Coiled coil</keyword>
<dbReference type="EMBL" id="LS992241">
    <property type="protein sequence ID" value="SYX82436.1"/>
    <property type="molecule type" value="Genomic_DNA"/>
</dbReference>
<evidence type="ECO:0000313" key="3">
    <source>
        <dbReference type="EMBL" id="SYX82436.1"/>
    </source>
</evidence>
<protein>
    <submittedName>
        <fullName evidence="3">Uncharacterized protein</fullName>
    </submittedName>
</protein>
<proteinExistence type="predicted"/>